<proteinExistence type="inferred from homology"/>
<dbReference type="SUPFAM" id="SSF109854">
    <property type="entry name" value="DinB/YfiT-like putative metalloenzymes"/>
    <property type="match status" value="1"/>
</dbReference>
<name>A0A1M5HUF5_9SPHI</name>
<accession>A0A1M5HUF5</accession>
<dbReference type="InterPro" id="IPR024775">
    <property type="entry name" value="DinB-like"/>
</dbReference>
<organism evidence="6 7">
    <name type="scientific">Pedobacter caeni</name>
    <dbReference type="NCBI Taxonomy" id="288992"/>
    <lineage>
        <taxon>Bacteria</taxon>
        <taxon>Pseudomonadati</taxon>
        <taxon>Bacteroidota</taxon>
        <taxon>Sphingobacteriia</taxon>
        <taxon>Sphingobacteriales</taxon>
        <taxon>Sphingobacteriaceae</taxon>
        <taxon>Pedobacter</taxon>
    </lineage>
</organism>
<keyword evidence="4" id="KW-0862">Zinc</keyword>
<reference evidence="7" key="1">
    <citation type="submission" date="2016-11" db="EMBL/GenBank/DDBJ databases">
        <authorList>
            <person name="Varghese N."/>
            <person name="Submissions S."/>
        </authorList>
    </citation>
    <scope>NUCLEOTIDE SEQUENCE [LARGE SCALE GENOMIC DNA]</scope>
    <source>
        <strain evidence="7">DSM 16990</strain>
    </source>
</reference>
<protein>
    <submittedName>
        <fullName evidence="6">DinB superfamily protein</fullName>
    </submittedName>
</protein>
<evidence type="ECO:0000259" key="5">
    <source>
        <dbReference type="Pfam" id="PF12867"/>
    </source>
</evidence>
<dbReference type="RefSeq" id="WP_073233634.1">
    <property type="nucleotide sequence ID" value="NZ_FQUQ01000004.1"/>
</dbReference>
<dbReference type="GO" id="GO:0046872">
    <property type="term" value="F:metal ion binding"/>
    <property type="evidence" value="ECO:0007669"/>
    <property type="project" value="UniProtKB-KW"/>
</dbReference>
<keyword evidence="2" id="KW-0479">Metal-binding</keyword>
<keyword evidence="1" id="KW-0963">Cytoplasm</keyword>
<dbReference type="InterPro" id="IPR034660">
    <property type="entry name" value="DinB/YfiT-like"/>
</dbReference>
<gene>
    <name evidence="6" type="ORF">SAMN04488522_104819</name>
</gene>
<dbReference type="Gene3D" id="1.20.120.450">
    <property type="entry name" value="dinb family like domain"/>
    <property type="match status" value="1"/>
</dbReference>
<dbReference type="GO" id="GO:0016787">
    <property type="term" value="F:hydrolase activity"/>
    <property type="evidence" value="ECO:0007669"/>
    <property type="project" value="UniProtKB-KW"/>
</dbReference>
<dbReference type="OrthoDB" id="9796039at2"/>
<dbReference type="InterPro" id="IPR023774">
    <property type="entry name" value="Put_metal_dep_hydrolase_YfiT"/>
</dbReference>
<dbReference type="Pfam" id="PF12867">
    <property type="entry name" value="DinB_2"/>
    <property type="match status" value="1"/>
</dbReference>
<evidence type="ECO:0000256" key="2">
    <source>
        <dbReference type="ARBA" id="ARBA00022723"/>
    </source>
</evidence>
<keyword evidence="3" id="KW-0378">Hydrolase</keyword>
<keyword evidence="7" id="KW-1185">Reference proteome</keyword>
<dbReference type="STRING" id="288992.SAMN04488522_104819"/>
<dbReference type="AlphaFoldDB" id="A0A1M5HUF5"/>
<evidence type="ECO:0000256" key="3">
    <source>
        <dbReference type="ARBA" id="ARBA00022801"/>
    </source>
</evidence>
<dbReference type="Proteomes" id="UP000184287">
    <property type="component" value="Unassembled WGS sequence"/>
</dbReference>
<dbReference type="EMBL" id="FQUQ01000004">
    <property type="protein sequence ID" value="SHG19604.1"/>
    <property type="molecule type" value="Genomic_DNA"/>
</dbReference>
<dbReference type="HAMAP" id="MF_01256">
    <property type="entry name" value="YfiT_hydrol"/>
    <property type="match status" value="1"/>
</dbReference>
<evidence type="ECO:0000256" key="1">
    <source>
        <dbReference type="ARBA" id="ARBA00022490"/>
    </source>
</evidence>
<feature type="domain" description="DinB-like" evidence="5">
    <location>
        <begin position="39"/>
        <end position="170"/>
    </location>
</feature>
<evidence type="ECO:0000256" key="4">
    <source>
        <dbReference type="ARBA" id="ARBA00022833"/>
    </source>
</evidence>
<sequence length="180" mass="20794">MTEELEKLKYPIGQHEKPTLITQELMQSYIQKIAAFPGNLKEAVISLTDEQLDTPYRPDGWTIRQVVHHCADSHMNALCRFKLALTEDNPTIKPYHEELWAELADSKTLEISPSLILLEGLHQRWVKLLSSLSAAELQRSFVHPAHGNKVFLDENTSIYAWHGEHHLAHITELKKRKDWN</sequence>
<evidence type="ECO:0000313" key="6">
    <source>
        <dbReference type="EMBL" id="SHG19604.1"/>
    </source>
</evidence>
<dbReference type="NCBIfam" id="NF009807">
    <property type="entry name" value="PRK13291.1"/>
    <property type="match status" value="1"/>
</dbReference>
<evidence type="ECO:0000313" key="7">
    <source>
        <dbReference type="Proteomes" id="UP000184287"/>
    </source>
</evidence>